<dbReference type="EMBL" id="HG994368">
    <property type="protein sequence ID" value="CAF1818562.1"/>
    <property type="molecule type" value="Genomic_DNA"/>
</dbReference>
<sequence length="53" mass="5820">MLCSQGISCLLMEKFALPNVKIEALPTLESEGPVAQEIKNVLKRFEVGIWSSA</sequence>
<evidence type="ECO:0000313" key="1">
    <source>
        <dbReference type="EMBL" id="CAF1818562.1"/>
    </source>
</evidence>
<organism evidence="1">
    <name type="scientific">Brassica napus</name>
    <name type="common">Rape</name>
    <dbReference type="NCBI Taxonomy" id="3708"/>
    <lineage>
        <taxon>Eukaryota</taxon>
        <taxon>Viridiplantae</taxon>
        <taxon>Streptophyta</taxon>
        <taxon>Embryophyta</taxon>
        <taxon>Tracheophyta</taxon>
        <taxon>Spermatophyta</taxon>
        <taxon>Magnoliopsida</taxon>
        <taxon>eudicotyledons</taxon>
        <taxon>Gunneridae</taxon>
        <taxon>Pentapetalae</taxon>
        <taxon>rosids</taxon>
        <taxon>malvids</taxon>
        <taxon>Brassicales</taxon>
        <taxon>Brassicaceae</taxon>
        <taxon>Brassiceae</taxon>
        <taxon>Brassica</taxon>
    </lineage>
</organism>
<name>A0A816JI30_BRANA</name>
<gene>
    <name evidence="1" type="ORF">DARMORV10_C04P14320.1</name>
</gene>
<reference evidence="1" key="1">
    <citation type="submission" date="2021-01" db="EMBL/GenBank/DDBJ databases">
        <authorList>
            <consortium name="Genoscope - CEA"/>
            <person name="William W."/>
        </authorList>
    </citation>
    <scope>NUCLEOTIDE SEQUENCE</scope>
</reference>
<dbReference type="AlphaFoldDB" id="A0A816JI30"/>
<accession>A0A816JI30</accession>
<dbReference type="Proteomes" id="UP001295469">
    <property type="component" value="Chromosome C04"/>
</dbReference>
<protein>
    <submittedName>
        <fullName evidence="1">(rape) hypothetical protein</fullName>
    </submittedName>
</protein>
<proteinExistence type="predicted"/>